<keyword evidence="5" id="KW-0808">Transferase</keyword>
<dbReference type="PANTHER" id="PTHR43547">
    <property type="entry name" value="TWO-COMPONENT HISTIDINE KINASE"/>
    <property type="match status" value="1"/>
</dbReference>
<evidence type="ECO:0000259" key="4">
    <source>
        <dbReference type="PROSITE" id="PS50109"/>
    </source>
</evidence>
<dbReference type="InterPro" id="IPR036097">
    <property type="entry name" value="HisK_dim/P_sf"/>
</dbReference>
<dbReference type="Pfam" id="PF02518">
    <property type="entry name" value="HATPase_c"/>
    <property type="match status" value="1"/>
</dbReference>
<dbReference type="SUPFAM" id="SSF55874">
    <property type="entry name" value="ATPase domain of HSP90 chaperone/DNA topoisomerase II/histidine kinase"/>
    <property type="match status" value="1"/>
</dbReference>
<keyword evidence="6" id="KW-1185">Reference proteome</keyword>
<reference evidence="5 6" key="1">
    <citation type="submission" date="2021-12" db="EMBL/GenBank/DDBJ databases">
        <title>Discovery of the Pendulisporaceae a myxobacterial family with distinct sporulation behavior and unique specialized metabolism.</title>
        <authorList>
            <person name="Garcia R."/>
            <person name="Popoff A."/>
            <person name="Bader C.D."/>
            <person name="Loehr J."/>
            <person name="Walesch S."/>
            <person name="Walt C."/>
            <person name="Boldt J."/>
            <person name="Bunk B."/>
            <person name="Haeckl F.J.F.P.J."/>
            <person name="Gunesch A.P."/>
            <person name="Birkelbach J."/>
            <person name="Nuebel U."/>
            <person name="Pietschmann T."/>
            <person name="Bach T."/>
            <person name="Mueller R."/>
        </authorList>
    </citation>
    <scope>NUCLEOTIDE SEQUENCE [LARGE SCALE GENOMIC DNA]</scope>
    <source>
        <strain evidence="5 6">MSr11954</strain>
    </source>
</reference>
<accession>A0ABZ2LSJ9</accession>
<feature type="domain" description="Histidine kinase" evidence="4">
    <location>
        <begin position="157"/>
        <end position="372"/>
    </location>
</feature>
<dbReference type="EC" id="2.7.13.3" evidence="2"/>
<protein>
    <recommendedName>
        <fullName evidence="2">histidine kinase</fullName>
        <ecNumber evidence="2">2.7.13.3</ecNumber>
    </recommendedName>
</protein>
<dbReference type="SUPFAM" id="SSF47384">
    <property type="entry name" value="Homodimeric domain of signal transducing histidine kinase"/>
    <property type="match status" value="1"/>
</dbReference>
<dbReference type="GO" id="GO:0016301">
    <property type="term" value="F:kinase activity"/>
    <property type="evidence" value="ECO:0007669"/>
    <property type="project" value="UniProtKB-KW"/>
</dbReference>
<dbReference type="InterPro" id="IPR004358">
    <property type="entry name" value="Sig_transdc_His_kin-like_C"/>
</dbReference>
<dbReference type="SMART" id="SM00387">
    <property type="entry name" value="HATPase_c"/>
    <property type="match status" value="1"/>
</dbReference>
<name>A0ABZ2LSJ9_9BACT</name>
<evidence type="ECO:0000256" key="1">
    <source>
        <dbReference type="ARBA" id="ARBA00000085"/>
    </source>
</evidence>
<dbReference type="CDD" id="cd00082">
    <property type="entry name" value="HisKA"/>
    <property type="match status" value="1"/>
</dbReference>
<dbReference type="Gene3D" id="1.10.287.130">
    <property type="match status" value="1"/>
</dbReference>
<dbReference type="PROSITE" id="PS50109">
    <property type="entry name" value="HIS_KIN"/>
    <property type="match status" value="1"/>
</dbReference>
<organism evidence="5 6">
    <name type="scientific">Pendulispora albinea</name>
    <dbReference type="NCBI Taxonomy" id="2741071"/>
    <lineage>
        <taxon>Bacteria</taxon>
        <taxon>Pseudomonadati</taxon>
        <taxon>Myxococcota</taxon>
        <taxon>Myxococcia</taxon>
        <taxon>Myxococcales</taxon>
        <taxon>Sorangiineae</taxon>
        <taxon>Pendulisporaceae</taxon>
        <taxon>Pendulispora</taxon>
    </lineage>
</organism>
<evidence type="ECO:0000256" key="3">
    <source>
        <dbReference type="ARBA" id="ARBA00022553"/>
    </source>
</evidence>
<comment type="catalytic activity">
    <reaction evidence="1">
        <text>ATP + protein L-histidine = ADP + protein N-phospho-L-histidine.</text>
        <dbReference type="EC" id="2.7.13.3"/>
    </reaction>
</comment>
<dbReference type="Gene3D" id="3.30.565.10">
    <property type="entry name" value="Histidine kinase-like ATPase, C-terminal domain"/>
    <property type="match status" value="1"/>
</dbReference>
<keyword evidence="5" id="KW-0418">Kinase</keyword>
<dbReference type="Proteomes" id="UP001370348">
    <property type="component" value="Chromosome"/>
</dbReference>
<evidence type="ECO:0000256" key="2">
    <source>
        <dbReference type="ARBA" id="ARBA00012438"/>
    </source>
</evidence>
<dbReference type="PRINTS" id="PR00344">
    <property type="entry name" value="BCTRLSENSOR"/>
</dbReference>
<dbReference type="PANTHER" id="PTHR43547:SF2">
    <property type="entry name" value="HYBRID SIGNAL TRANSDUCTION HISTIDINE KINASE C"/>
    <property type="match status" value="1"/>
</dbReference>
<dbReference type="CDD" id="cd00075">
    <property type="entry name" value="HATPase"/>
    <property type="match status" value="1"/>
</dbReference>
<proteinExistence type="predicted"/>
<dbReference type="SMART" id="SM00388">
    <property type="entry name" value="HisKA"/>
    <property type="match status" value="1"/>
</dbReference>
<keyword evidence="3" id="KW-0597">Phosphoprotein</keyword>
<evidence type="ECO:0000313" key="5">
    <source>
        <dbReference type="EMBL" id="WXB13898.1"/>
    </source>
</evidence>
<dbReference type="InterPro" id="IPR005467">
    <property type="entry name" value="His_kinase_dom"/>
</dbReference>
<dbReference type="InterPro" id="IPR036890">
    <property type="entry name" value="HATPase_C_sf"/>
</dbReference>
<evidence type="ECO:0000313" key="6">
    <source>
        <dbReference type="Proteomes" id="UP001370348"/>
    </source>
</evidence>
<dbReference type="InterPro" id="IPR003661">
    <property type="entry name" value="HisK_dim/P_dom"/>
</dbReference>
<dbReference type="Pfam" id="PF00512">
    <property type="entry name" value="HisKA"/>
    <property type="match status" value="1"/>
</dbReference>
<dbReference type="EMBL" id="CP089984">
    <property type="protein sequence ID" value="WXB13898.1"/>
    <property type="molecule type" value="Genomic_DNA"/>
</dbReference>
<sequence length="385" mass="42026">MNEATPSPLASLLVTARDALLERWAQRLLHDPEVPSAQRLSRPALEDNFPVLIERIVQRLERMAANQDGGKPEHSQSEDVGVAHARHRFAAQYTIAEALRELRHFRGAVLDICDEHRSALTIGEARVLHATIDESMEIAASEIEGMAVRRFEHVMAIVAHDLRAPLQVITGHATLLKEGLALGASDCAIVGAALERSSKQMVRLIEDLGLASELELGHLSIQRRSVDARSIVQNVIEQLRYIANRKSITLATTMPEQPVLAVCDPERIEQALGNIVSNAIHFTPRAGQIRIDLKASLKQAMFRVLDSGPGIAPEHREHVFHPFWKGSSTRRTGMGLGLAIARGIVEAHGGTIFVTSPPGSGAVFCFTISLEADEAPSESIEIGSR</sequence>
<gene>
    <name evidence="5" type="ORF">LZC94_39455</name>
</gene>
<dbReference type="InterPro" id="IPR003594">
    <property type="entry name" value="HATPase_dom"/>
</dbReference>
<dbReference type="RefSeq" id="WP_394823517.1">
    <property type="nucleotide sequence ID" value="NZ_CP089984.1"/>
</dbReference>